<sequence>MQGQRVIKLLVFSDIACPWCYIGMREMDRAIEQCSECPVRFEIEYRPFRLNASLKDGQTFPKREWLESRFGKEKTDQIGTMLSKRAKEVGVDM</sequence>
<feature type="domain" description="DSBA-like thioredoxin" evidence="1">
    <location>
        <begin position="9"/>
        <end position="93"/>
    </location>
</feature>
<evidence type="ECO:0000259" key="1">
    <source>
        <dbReference type="Pfam" id="PF01323"/>
    </source>
</evidence>
<organism evidence="2 3">
    <name type="scientific">Cerrena zonata</name>
    <dbReference type="NCBI Taxonomy" id="2478898"/>
    <lineage>
        <taxon>Eukaryota</taxon>
        <taxon>Fungi</taxon>
        <taxon>Dikarya</taxon>
        <taxon>Basidiomycota</taxon>
        <taxon>Agaricomycotina</taxon>
        <taxon>Agaricomycetes</taxon>
        <taxon>Polyporales</taxon>
        <taxon>Cerrenaceae</taxon>
        <taxon>Cerrena</taxon>
    </lineage>
</organism>
<dbReference type="Proteomes" id="UP001385951">
    <property type="component" value="Unassembled WGS sequence"/>
</dbReference>
<dbReference type="SUPFAM" id="SSF52833">
    <property type="entry name" value="Thioredoxin-like"/>
    <property type="match status" value="1"/>
</dbReference>
<gene>
    <name evidence="2" type="ORF">QCA50_005883</name>
</gene>
<reference evidence="2 3" key="1">
    <citation type="submission" date="2022-09" db="EMBL/GenBank/DDBJ databases">
        <authorList>
            <person name="Palmer J.M."/>
        </authorList>
    </citation>
    <scope>NUCLEOTIDE SEQUENCE [LARGE SCALE GENOMIC DNA]</scope>
    <source>
        <strain evidence="2 3">DSM 7382</strain>
    </source>
</reference>
<dbReference type="Pfam" id="PF01323">
    <property type="entry name" value="DSBA"/>
    <property type="match status" value="1"/>
</dbReference>
<dbReference type="InterPro" id="IPR036249">
    <property type="entry name" value="Thioredoxin-like_sf"/>
</dbReference>
<dbReference type="GO" id="GO:0016491">
    <property type="term" value="F:oxidoreductase activity"/>
    <property type="evidence" value="ECO:0007669"/>
    <property type="project" value="InterPro"/>
</dbReference>
<comment type="caution">
    <text evidence="2">The sequence shown here is derived from an EMBL/GenBank/DDBJ whole genome shotgun (WGS) entry which is preliminary data.</text>
</comment>
<dbReference type="EMBL" id="JASBNA010000006">
    <property type="protein sequence ID" value="KAK7690783.1"/>
    <property type="molecule type" value="Genomic_DNA"/>
</dbReference>
<accession>A0AAW0GKL9</accession>
<dbReference type="InterPro" id="IPR001853">
    <property type="entry name" value="DSBA-like_thioredoxin_dom"/>
</dbReference>
<evidence type="ECO:0000313" key="3">
    <source>
        <dbReference type="Proteomes" id="UP001385951"/>
    </source>
</evidence>
<proteinExistence type="predicted"/>
<protein>
    <recommendedName>
        <fullName evidence="1">DSBA-like thioredoxin domain-containing protein</fullName>
    </recommendedName>
</protein>
<dbReference type="Gene3D" id="3.40.30.10">
    <property type="entry name" value="Glutaredoxin"/>
    <property type="match status" value="1"/>
</dbReference>
<name>A0AAW0GKL9_9APHY</name>
<keyword evidence="3" id="KW-1185">Reference proteome</keyword>
<dbReference type="AlphaFoldDB" id="A0AAW0GKL9"/>
<evidence type="ECO:0000313" key="2">
    <source>
        <dbReference type="EMBL" id="KAK7690783.1"/>
    </source>
</evidence>